<sequence>MAAASHAYTFPPFPTPPPGVQITPFADFRENGIQVFSPDGKVEVDGLGIPTVELGSKHDSDEGKTEARPKKSITSIQPRTIVNSDGTKSKRLPDWYEAWAETESSRICSYDQKLHRTDRVHAASKDFDKNRPWPPISSGVRAQWDQIRLFIGIIVNTPIWKRVNKDQDNADDGDDGDDDDLDEEEEGSSKANINMTQSPEQQRPKNPYKRPRPRPPYANYGKTPVEVETDEQVQELIDKATNERRDKLEEFLNDPARAAQVYMSSYMRRQGLHYSHANLITIPKLWRFYIDYLLRCRALSEPEYEKGFRNALQYIELAAEELPKTSEIAKAIPDGLCNAFQECFEIKRREHKMMIDQLDLNSSDDPAPPKTFELTTDGDLETAEEMEQAFDESVEAGNIKIVNSDLGLATSRSATITEVVDEDPDGVRDATSANASEDQNKDGETAGWGTGVAEDDSWGNVDANANGWGENENTKPAGEDPWNTSSALDWAMPEPDSLMKFLGPTVFPLTHTSGVMEWSVRKIKSIIPPPSQVKKCPVLEDGEEPDGEAVEVELERQFPKVVLEPWIGWESPQEEPEKHKPCIQTLSRGKVVVNDGIVFEGQHSEDSVAPEDAEKVEAELGIKVHDALQDNIAIFLEKATAEKLKVGMGLGGLWVQLARVSDFEPEGGKSKGKKASPRYWFLERTTATLTSYHVVDKAFGST</sequence>
<feature type="compositionally biased region" description="Acidic residues" evidence="1">
    <location>
        <begin position="169"/>
        <end position="186"/>
    </location>
</feature>
<accession>A0ABR1K0H6</accession>
<feature type="region of interest" description="Disordered" evidence="1">
    <location>
        <begin position="164"/>
        <end position="229"/>
    </location>
</feature>
<feature type="region of interest" description="Disordered" evidence="1">
    <location>
        <begin position="52"/>
        <end position="73"/>
    </location>
</feature>
<evidence type="ECO:0000313" key="3">
    <source>
        <dbReference type="Proteomes" id="UP001498398"/>
    </source>
</evidence>
<evidence type="ECO:0000313" key="2">
    <source>
        <dbReference type="EMBL" id="KAK7470082.1"/>
    </source>
</evidence>
<name>A0ABR1K0H6_9AGAR</name>
<comment type="caution">
    <text evidence="2">The sequence shown here is derived from an EMBL/GenBank/DDBJ whole genome shotgun (WGS) entry which is preliminary data.</text>
</comment>
<feature type="compositionally biased region" description="Polar residues" evidence="1">
    <location>
        <begin position="189"/>
        <end position="201"/>
    </location>
</feature>
<organism evidence="2 3">
    <name type="scientific">Marasmiellus scandens</name>
    <dbReference type="NCBI Taxonomy" id="2682957"/>
    <lineage>
        <taxon>Eukaryota</taxon>
        <taxon>Fungi</taxon>
        <taxon>Dikarya</taxon>
        <taxon>Basidiomycota</taxon>
        <taxon>Agaricomycotina</taxon>
        <taxon>Agaricomycetes</taxon>
        <taxon>Agaricomycetidae</taxon>
        <taxon>Agaricales</taxon>
        <taxon>Marasmiineae</taxon>
        <taxon>Omphalotaceae</taxon>
        <taxon>Marasmiellus</taxon>
    </lineage>
</organism>
<reference evidence="2 3" key="1">
    <citation type="submission" date="2024-01" db="EMBL/GenBank/DDBJ databases">
        <title>A draft genome for the cacao thread blight pathogen Marasmiellus scandens.</title>
        <authorList>
            <person name="Baruah I.K."/>
            <person name="Leung J."/>
            <person name="Bukari Y."/>
            <person name="Amoako-Attah I."/>
            <person name="Meinhardt L.W."/>
            <person name="Bailey B.A."/>
            <person name="Cohen S.P."/>
        </authorList>
    </citation>
    <scope>NUCLEOTIDE SEQUENCE [LARGE SCALE GENOMIC DNA]</scope>
    <source>
        <strain evidence="2 3">GH-19</strain>
    </source>
</reference>
<evidence type="ECO:0000256" key="1">
    <source>
        <dbReference type="SAM" id="MobiDB-lite"/>
    </source>
</evidence>
<feature type="compositionally biased region" description="Basic and acidic residues" evidence="1">
    <location>
        <begin position="55"/>
        <end position="69"/>
    </location>
</feature>
<dbReference type="EMBL" id="JBANRG010000002">
    <property type="protein sequence ID" value="KAK7470082.1"/>
    <property type="molecule type" value="Genomic_DNA"/>
</dbReference>
<feature type="region of interest" description="Disordered" evidence="1">
    <location>
        <begin position="418"/>
        <end position="458"/>
    </location>
</feature>
<keyword evidence="3" id="KW-1185">Reference proteome</keyword>
<proteinExistence type="predicted"/>
<gene>
    <name evidence="2" type="ORF">VKT23_001523</name>
</gene>
<dbReference type="Proteomes" id="UP001498398">
    <property type="component" value="Unassembled WGS sequence"/>
</dbReference>
<protein>
    <submittedName>
        <fullName evidence="2">Uncharacterized protein</fullName>
    </submittedName>
</protein>